<feature type="compositionally biased region" description="Basic and acidic residues" evidence="1">
    <location>
        <begin position="277"/>
        <end position="293"/>
    </location>
</feature>
<dbReference type="VEuPathDB" id="CryptoDB:Cvel_28283"/>
<feature type="region of interest" description="Disordered" evidence="1">
    <location>
        <begin position="106"/>
        <end position="139"/>
    </location>
</feature>
<protein>
    <submittedName>
        <fullName evidence="2">Uncharacterized protein</fullName>
    </submittedName>
</protein>
<name>A0A0G4HJJ1_9ALVE</name>
<gene>
    <name evidence="2" type="ORF">Cvel_28283</name>
</gene>
<proteinExistence type="predicted"/>
<feature type="compositionally biased region" description="Basic and acidic residues" evidence="1">
    <location>
        <begin position="378"/>
        <end position="395"/>
    </location>
</feature>
<sequence length="443" mass="48135">MHPTGSSRAYPDQPLQQTATTPLQPPHSLAVPLSASASSSSASGSHAPPRADIASVEAISKHLKRVGKRWRGSKQCISWDFRRGSQNHEVKLTFSRLTRKLVITCDGEVVPPPPPPPGGGGGGGPAQAGAATTGGGGGPSEFPLRSRAYFFSSLGGSRFLPFRGGGIPVARWSKGDVDLEIEQTSARGERYTLKLNGEPFTEGKRGERYTLKLNGEPFTEGKLYSSSSPFPSRHFGGPTSSLPSSSSSAHQQQIIAQQQQQQQHRQMDQRQTQRQRQQKDREGSGKLNHERETASSTRGHAGRGRSGQSEGRESGFKLAWFFVSLEEDEHEKRGLSMDREKEAEGTESSRKEGVSDSLSLFSVGGDGEIKMLVLEIQEPQKEGEGEKTSKEENPPRDLGLSLWRLTEGGERGLWLQLLDLNDAVCRLALEESWGGENRKKGGG</sequence>
<dbReference type="AlphaFoldDB" id="A0A0G4HJJ1"/>
<feature type="compositionally biased region" description="Low complexity" evidence="1">
    <location>
        <begin position="240"/>
        <end position="275"/>
    </location>
</feature>
<dbReference type="EMBL" id="CDMZ01002902">
    <property type="protein sequence ID" value="CEM44334.1"/>
    <property type="molecule type" value="Genomic_DNA"/>
</dbReference>
<feature type="region of interest" description="Disordered" evidence="1">
    <location>
        <begin position="378"/>
        <end position="398"/>
    </location>
</feature>
<feature type="compositionally biased region" description="Low complexity" evidence="1">
    <location>
        <begin position="13"/>
        <end position="48"/>
    </location>
</feature>
<evidence type="ECO:0000313" key="2">
    <source>
        <dbReference type="EMBL" id="CEM44334.1"/>
    </source>
</evidence>
<reference evidence="2" key="1">
    <citation type="submission" date="2014-11" db="EMBL/GenBank/DDBJ databases">
        <authorList>
            <person name="Otto D Thomas"/>
            <person name="Naeem Raeece"/>
        </authorList>
    </citation>
    <scope>NUCLEOTIDE SEQUENCE</scope>
</reference>
<feature type="compositionally biased region" description="Basic and acidic residues" evidence="1">
    <location>
        <begin position="331"/>
        <end position="354"/>
    </location>
</feature>
<accession>A0A0G4HJJ1</accession>
<feature type="region of interest" description="Disordered" evidence="1">
    <location>
        <begin position="220"/>
        <end position="311"/>
    </location>
</feature>
<feature type="region of interest" description="Disordered" evidence="1">
    <location>
        <begin position="331"/>
        <end position="359"/>
    </location>
</feature>
<evidence type="ECO:0000256" key="1">
    <source>
        <dbReference type="SAM" id="MobiDB-lite"/>
    </source>
</evidence>
<feature type="region of interest" description="Disordered" evidence="1">
    <location>
        <begin position="1"/>
        <end position="50"/>
    </location>
</feature>
<organism evidence="2">
    <name type="scientific">Chromera velia CCMP2878</name>
    <dbReference type="NCBI Taxonomy" id="1169474"/>
    <lineage>
        <taxon>Eukaryota</taxon>
        <taxon>Sar</taxon>
        <taxon>Alveolata</taxon>
        <taxon>Colpodellida</taxon>
        <taxon>Chromeraceae</taxon>
        <taxon>Chromera</taxon>
    </lineage>
</organism>
<feature type="compositionally biased region" description="Gly residues" evidence="1">
    <location>
        <begin position="119"/>
        <end position="139"/>
    </location>
</feature>